<dbReference type="EMBL" id="JAHUTI010061397">
    <property type="protein sequence ID" value="MED6252384.1"/>
    <property type="molecule type" value="Genomic_DNA"/>
</dbReference>
<comment type="caution">
    <text evidence="1">The sequence shown here is derived from an EMBL/GenBank/DDBJ whole genome shotgun (WGS) entry which is preliminary data.</text>
</comment>
<protein>
    <submittedName>
        <fullName evidence="1">Uncharacterized protein</fullName>
    </submittedName>
</protein>
<name>A0ABU7BSL8_9TELE</name>
<keyword evidence="2" id="KW-1185">Reference proteome</keyword>
<evidence type="ECO:0000313" key="1">
    <source>
        <dbReference type="EMBL" id="MED6252384.1"/>
    </source>
</evidence>
<gene>
    <name evidence="1" type="ORF">ATANTOWER_010894</name>
</gene>
<organism evidence="1 2">
    <name type="scientific">Ataeniobius toweri</name>
    <dbReference type="NCBI Taxonomy" id="208326"/>
    <lineage>
        <taxon>Eukaryota</taxon>
        <taxon>Metazoa</taxon>
        <taxon>Chordata</taxon>
        <taxon>Craniata</taxon>
        <taxon>Vertebrata</taxon>
        <taxon>Euteleostomi</taxon>
        <taxon>Actinopterygii</taxon>
        <taxon>Neopterygii</taxon>
        <taxon>Teleostei</taxon>
        <taxon>Neoteleostei</taxon>
        <taxon>Acanthomorphata</taxon>
        <taxon>Ovalentaria</taxon>
        <taxon>Atherinomorphae</taxon>
        <taxon>Cyprinodontiformes</taxon>
        <taxon>Goodeidae</taxon>
        <taxon>Ataeniobius</taxon>
    </lineage>
</organism>
<sequence length="108" mass="12094">MIIHAFVSSCFIEIAGLLTGLLIDMSPHVYPKPDSAVKATKLLLMYFRVHFKILILPPGYIRGLLHPYVPSLPLRSCDEGLLIVLHTKMKTKGEKAFSSVAPRLKLEH</sequence>
<reference evidence="1 2" key="1">
    <citation type="submission" date="2021-07" db="EMBL/GenBank/DDBJ databases">
        <authorList>
            <person name="Palmer J.M."/>
        </authorList>
    </citation>
    <scope>NUCLEOTIDE SEQUENCE [LARGE SCALE GENOMIC DNA]</scope>
    <source>
        <strain evidence="1 2">AT_MEX2019</strain>
        <tissue evidence="1">Muscle</tissue>
    </source>
</reference>
<evidence type="ECO:0000313" key="2">
    <source>
        <dbReference type="Proteomes" id="UP001345963"/>
    </source>
</evidence>
<proteinExistence type="predicted"/>
<accession>A0ABU7BSL8</accession>
<dbReference type="Proteomes" id="UP001345963">
    <property type="component" value="Unassembled WGS sequence"/>
</dbReference>